<evidence type="ECO:0000256" key="8">
    <source>
        <dbReference type="ARBA" id="ARBA00022840"/>
    </source>
</evidence>
<evidence type="ECO:0000259" key="12">
    <source>
        <dbReference type="Pfam" id="PF01743"/>
    </source>
</evidence>
<evidence type="ECO:0000313" key="14">
    <source>
        <dbReference type="EMBL" id="PWF21095.1"/>
    </source>
</evidence>
<dbReference type="GO" id="GO:0003723">
    <property type="term" value="F:RNA binding"/>
    <property type="evidence" value="ECO:0007669"/>
    <property type="project" value="UniProtKB-KW"/>
</dbReference>
<gene>
    <name evidence="14" type="ORF">DD235_16265</name>
</gene>
<accession>A0A2V1JTF4</accession>
<evidence type="ECO:0000313" key="15">
    <source>
        <dbReference type="Proteomes" id="UP000245212"/>
    </source>
</evidence>
<keyword evidence="6" id="KW-0547">Nucleotide-binding</keyword>
<keyword evidence="4 14" id="KW-0548">Nucleotidyltransferase</keyword>
<dbReference type="SUPFAM" id="SSF81891">
    <property type="entry name" value="Poly A polymerase C-terminal region-like"/>
    <property type="match status" value="1"/>
</dbReference>
<dbReference type="GO" id="GO:0046872">
    <property type="term" value="F:metal ion binding"/>
    <property type="evidence" value="ECO:0007669"/>
    <property type="project" value="UniProtKB-KW"/>
</dbReference>
<dbReference type="InterPro" id="IPR002646">
    <property type="entry name" value="PolA_pol_head_dom"/>
</dbReference>
<dbReference type="PANTHER" id="PTHR47545:SF1">
    <property type="entry name" value="MULTIFUNCTIONAL CCA PROTEIN"/>
    <property type="match status" value="1"/>
</dbReference>
<keyword evidence="15" id="KW-1185">Reference proteome</keyword>
<dbReference type="RefSeq" id="WP_109063189.1">
    <property type="nucleotide sequence ID" value="NZ_QETA01000009.1"/>
</dbReference>
<comment type="caution">
    <text evidence="14">The sequence shown here is derived from an EMBL/GenBank/DDBJ whole genome shotgun (WGS) entry which is preliminary data.</text>
</comment>
<dbReference type="EMBL" id="QETA01000009">
    <property type="protein sequence ID" value="PWF21095.1"/>
    <property type="molecule type" value="Genomic_DNA"/>
</dbReference>
<dbReference type="GO" id="GO:0004810">
    <property type="term" value="F:CCA tRNA nucleotidyltransferase activity"/>
    <property type="evidence" value="ECO:0007669"/>
    <property type="project" value="UniProtKB-EC"/>
</dbReference>
<organism evidence="14 15">
    <name type="scientific">Corticimicrobacter populi</name>
    <dbReference type="NCBI Taxonomy" id="2175229"/>
    <lineage>
        <taxon>Bacteria</taxon>
        <taxon>Pseudomonadati</taxon>
        <taxon>Pseudomonadota</taxon>
        <taxon>Betaproteobacteria</taxon>
        <taxon>Burkholderiales</taxon>
        <taxon>Alcaligenaceae</taxon>
        <taxon>Corticimicrobacter</taxon>
    </lineage>
</organism>
<evidence type="ECO:0000256" key="2">
    <source>
        <dbReference type="ARBA" id="ARBA00022679"/>
    </source>
</evidence>
<feature type="domain" description="Poly A polymerase head" evidence="12">
    <location>
        <begin position="11"/>
        <end position="129"/>
    </location>
</feature>
<feature type="domain" description="tRNA nucleotidyltransferase/poly(A) polymerase RNA and SrmB- binding" evidence="13">
    <location>
        <begin position="155"/>
        <end position="216"/>
    </location>
</feature>
<evidence type="ECO:0000256" key="1">
    <source>
        <dbReference type="ARBA" id="ARBA00001946"/>
    </source>
</evidence>
<dbReference type="Proteomes" id="UP000245212">
    <property type="component" value="Unassembled WGS sequence"/>
</dbReference>
<dbReference type="Gene3D" id="3.30.460.10">
    <property type="entry name" value="Beta Polymerase, domain 2"/>
    <property type="match status" value="1"/>
</dbReference>
<comment type="cofactor">
    <cofactor evidence="1">
        <name>Mg(2+)</name>
        <dbReference type="ChEBI" id="CHEBI:18420"/>
    </cofactor>
</comment>
<dbReference type="InterPro" id="IPR043519">
    <property type="entry name" value="NT_sf"/>
</dbReference>
<proteinExistence type="inferred from homology"/>
<evidence type="ECO:0000256" key="10">
    <source>
        <dbReference type="ARBA" id="ARBA00022884"/>
    </source>
</evidence>
<dbReference type="InterPro" id="IPR050124">
    <property type="entry name" value="tRNA_CCA-adding_enzyme"/>
</dbReference>
<dbReference type="Pfam" id="PF12627">
    <property type="entry name" value="PolyA_pol_RNAbd"/>
    <property type="match status" value="1"/>
</dbReference>
<dbReference type="GO" id="GO:0042245">
    <property type="term" value="P:RNA repair"/>
    <property type="evidence" value="ECO:0007669"/>
    <property type="project" value="UniProtKB-KW"/>
</dbReference>
<dbReference type="AlphaFoldDB" id="A0A2V1JTF4"/>
<dbReference type="PANTHER" id="PTHR47545">
    <property type="entry name" value="MULTIFUNCTIONAL CCA PROTEIN"/>
    <property type="match status" value="1"/>
</dbReference>
<keyword evidence="8" id="KW-0067">ATP-binding</keyword>
<dbReference type="InterPro" id="IPR032828">
    <property type="entry name" value="PolyA_RNA-bd"/>
</dbReference>
<keyword evidence="3" id="KW-0819">tRNA processing</keyword>
<evidence type="ECO:0000259" key="13">
    <source>
        <dbReference type="Pfam" id="PF12627"/>
    </source>
</evidence>
<evidence type="ECO:0000256" key="6">
    <source>
        <dbReference type="ARBA" id="ARBA00022741"/>
    </source>
</evidence>
<dbReference type="Gene3D" id="1.10.3090.10">
    <property type="entry name" value="cca-adding enzyme, domain 2"/>
    <property type="match status" value="1"/>
</dbReference>
<evidence type="ECO:0000256" key="9">
    <source>
        <dbReference type="ARBA" id="ARBA00022842"/>
    </source>
</evidence>
<dbReference type="EC" id="2.7.7.72" evidence="14"/>
<dbReference type="GO" id="GO:0001680">
    <property type="term" value="P:tRNA 3'-terminal CCA addition"/>
    <property type="evidence" value="ECO:0007669"/>
    <property type="project" value="InterPro"/>
</dbReference>
<dbReference type="InterPro" id="IPR012006">
    <property type="entry name" value="CCA_bact"/>
</dbReference>
<dbReference type="SUPFAM" id="SSF81301">
    <property type="entry name" value="Nucleotidyltransferase"/>
    <property type="match status" value="1"/>
</dbReference>
<keyword evidence="9" id="KW-0460">Magnesium</keyword>
<keyword evidence="7" id="KW-0692">RNA repair</keyword>
<sequence>MQADPLVGLQVYAVGGVVRDGLLGLQPGDHDWVVVGTTPEEMARRGFLPVGGDFPVFLHPQTHEEYALARTERKSGRGYRGFTFHTGTDVSLADDLRRRDLTVNAIARDVYGQLYDPLGGAADVEARIFRHVGEAFMEDPVRILRLARFMARFVDFSVAPETLALCRRMVDEGEVDALVPERVWQELSRGLISAQPARMLALLAQVGALERIMPGLGRPVLPWQSGKMAAEPLRAVEPQDVVLGTPGSAGTMVAIAEDRAQTTAWQILDAAAQAGLPQASRYALLVSGAADVVALSARLRVPSECADMARLLQTLLADLPTSGTPEQQWRIMEYGDALRKPARFEQLLDAAALCLPVDLAAWQRALAAARLVDAGAIARQCGRDGGAIKDAVRMARVQAIAAA</sequence>
<keyword evidence="5" id="KW-0479">Metal-binding</keyword>
<dbReference type="PIRSF" id="PIRSF000813">
    <property type="entry name" value="CCA_bact"/>
    <property type="match status" value="1"/>
</dbReference>
<dbReference type="Pfam" id="PF01743">
    <property type="entry name" value="PolyA_pol"/>
    <property type="match status" value="1"/>
</dbReference>
<evidence type="ECO:0000256" key="11">
    <source>
        <dbReference type="RuleBase" id="RU003953"/>
    </source>
</evidence>
<evidence type="ECO:0000256" key="7">
    <source>
        <dbReference type="ARBA" id="ARBA00022800"/>
    </source>
</evidence>
<evidence type="ECO:0000256" key="3">
    <source>
        <dbReference type="ARBA" id="ARBA00022694"/>
    </source>
</evidence>
<keyword evidence="10 11" id="KW-0694">RNA-binding</keyword>
<keyword evidence="2 11" id="KW-0808">Transferase</keyword>
<name>A0A2V1JTF4_9BURK</name>
<dbReference type="GO" id="GO:0005524">
    <property type="term" value="F:ATP binding"/>
    <property type="evidence" value="ECO:0007669"/>
    <property type="project" value="UniProtKB-KW"/>
</dbReference>
<evidence type="ECO:0000256" key="4">
    <source>
        <dbReference type="ARBA" id="ARBA00022695"/>
    </source>
</evidence>
<protein>
    <submittedName>
        <fullName evidence="14">CCA tRNA nucleotidyltransferase</fullName>
        <ecNumber evidence="14">2.7.7.72</ecNumber>
    </submittedName>
</protein>
<comment type="similarity">
    <text evidence="11">Belongs to the tRNA nucleotidyltransferase/poly(A) polymerase family.</text>
</comment>
<reference evidence="15" key="1">
    <citation type="submission" date="2018-05" db="EMBL/GenBank/DDBJ databases">
        <authorList>
            <person name="Li Y."/>
        </authorList>
    </citation>
    <scope>NUCLEOTIDE SEQUENCE [LARGE SCALE GENOMIC DNA]</scope>
    <source>
        <strain evidence="15">3d-2-2</strain>
    </source>
</reference>
<evidence type="ECO:0000256" key="5">
    <source>
        <dbReference type="ARBA" id="ARBA00022723"/>
    </source>
</evidence>